<dbReference type="SUPFAM" id="SSF50978">
    <property type="entry name" value="WD40 repeat-like"/>
    <property type="match status" value="1"/>
</dbReference>
<dbReference type="EMBL" id="NPHW01004273">
    <property type="protein sequence ID" value="OXV08176.1"/>
    <property type="molecule type" value="Genomic_DNA"/>
</dbReference>
<accession>A0A232LVN0</accession>
<reference evidence="2 3" key="1">
    <citation type="journal article" date="2015" name="Environ. Microbiol.">
        <title>Metagenome sequence of Elaphomyces granulatus from sporocarp tissue reveals Ascomycota ectomycorrhizal fingerprints of genome expansion and a Proteobacteria-rich microbiome.</title>
        <authorList>
            <person name="Quandt C.A."/>
            <person name="Kohler A."/>
            <person name="Hesse C.N."/>
            <person name="Sharpton T.J."/>
            <person name="Martin F."/>
            <person name="Spatafora J.W."/>
        </authorList>
    </citation>
    <scope>NUCLEOTIDE SEQUENCE [LARGE SCALE GENOMIC DNA]</scope>
    <source>
        <strain evidence="2 3">OSC145934</strain>
    </source>
</reference>
<dbReference type="OrthoDB" id="5591786at2759"/>
<dbReference type="InterPro" id="IPR036322">
    <property type="entry name" value="WD40_repeat_dom_sf"/>
</dbReference>
<comment type="caution">
    <text evidence="2">The sequence shown here is derived from an EMBL/GenBank/DDBJ whole genome shotgun (WGS) entry which is preliminary data.</text>
</comment>
<name>A0A232LVN0_9EURO</name>
<dbReference type="Proteomes" id="UP000243515">
    <property type="component" value="Unassembled WGS sequence"/>
</dbReference>
<keyword evidence="3" id="KW-1185">Reference proteome</keyword>
<proteinExistence type="predicted"/>
<feature type="compositionally biased region" description="Low complexity" evidence="1">
    <location>
        <begin position="743"/>
        <end position="754"/>
    </location>
</feature>
<evidence type="ECO:0000313" key="2">
    <source>
        <dbReference type="EMBL" id="OXV08176.1"/>
    </source>
</evidence>
<dbReference type="AlphaFoldDB" id="A0A232LVN0"/>
<evidence type="ECO:0000256" key="1">
    <source>
        <dbReference type="SAM" id="MobiDB-lite"/>
    </source>
</evidence>
<feature type="compositionally biased region" description="Polar residues" evidence="1">
    <location>
        <begin position="728"/>
        <end position="742"/>
    </location>
</feature>
<sequence>MSARPAMDFGREMNNLNKKQYSRHELNLKPIGVENGPARFPEYAIIKWWHVYTPSFIFEEQSSAYKFDGPSLSSSLADISKYVCKTALSQRRNLLFVAYRHQIYVWEPAGSLQALGSKPEMIITPTLREPDALGFIDEVFPHNVNNVLVDDLGRDEILLLATDSGNVCAYYVESIFLALERAKLGDEPRPANCSHIEPFFSEFVDMSAWGLAIHKFARLIAVSANTGVITVFAFALVDSICYSSDRSNTSEDFLDNHICYRHNWLNINDSARFSKFRRLMPDRYRSRNTRLTYTGHHQHIPSVSFLNCELDPNGTWMVSTDIKNRVFIWRIWESLIPVNALDFNKSQPTPHFHGDSDLGWSVLALDPRSFRPYESLLEVCSAPCERKMKTGELFIDLTRLRDNVPDASHRYNYFLPRHRSNPEEPTIPDIFDDDCCISKCDQSLMRLISGHQDAVPSNSVSGADRATSVPVDSFDHHGAEQAHTPALNDQSAADVDLNTDTDSDPYDSEALPLPAFPVLDDFPGQLPDSVYSEMLLDISDSDIAAVHAIDQSESDDSVGMSEDLPSAPKPLCFNFPILHFSQWDVRLIPYPLAQSHSAICSAPLSQTFALDVSTNIVYERLNMVKYIPEHGLVVAATQRGRAAIISLAEVPSKGRVFRINWIVPLQSQEKYGERPLVPLLGIAVGPVQGYEMAPDVPFIPQEPCDVKDVSFRYRLLPSSGEGSDTENDSNSTGGLRTSGTEDQQQQPTSKTQTQAGATRRLSKFTLPECHAIANRSYEPFERWRGWSPSRRYRLFLTFANHTVMSYEFWYERSSSVVKQTGGTDQEDLLVI</sequence>
<gene>
    <name evidence="2" type="ORF">Egran_04061</name>
</gene>
<evidence type="ECO:0000313" key="3">
    <source>
        <dbReference type="Proteomes" id="UP000243515"/>
    </source>
</evidence>
<organism evidence="2 3">
    <name type="scientific">Elaphomyces granulatus</name>
    <dbReference type="NCBI Taxonomy" id="519963"/>
    <lineage>
        <taxon>Eukaryota</taxon>
        <taxon>Fungi</taxon>
        <taxon>Dikarya</taxon>
        <taxon>Ascomycota</taxon>
        <taxon>Pezizomycotina</taxon>
        <taxon>Eurotiomycetes</taxon>
        <taxon>Eurotiomycetidae</taxon>
        <taxon>Eurotiales</taxon>
        <taxon>Elaphomycetaceae</taxon>
        <taxon>Elaphomyces</taxon>
    </lineage>
</organism>
<protein>
    <submittedName>
        <fullName evidence="2">Uncharacterized protein</fullName>
    </submittedName>
</protein>
<dbReference type="InterPro" id="IPR014839">
    <property type="entry name" value="Crt10"/>
</dbReference>
<feature type="region of interest" description="Disordered" evidence="1">
    <location>
        <begin position="717"/>
        <end position="759"/>
    </location>
</feature>
<dbReference type="Pfam" id="PF08728">
    <property type="entry name" value="CRT10"/>
    <property type="match status" value="1"/>
</dbReference>